<evidence type="ECO:0000256" key="3">
    <source>
        <dbReference type="SAM" id="MobiDB-lite"/>
    </source>
</evidence>
<feature type="domain" description="Helicase C-terminal" evidence="5">
    <location>
        <begin position="515"/>
        <end position="672"/>
    </location>
</feature>
<dbReference type="GO" id="GO:0003676">
    <property type="term" value="F:nucleic acid binding"/>
    <property type="evidence" value="ECO:0007669"/>
    <property type="project" value="InterPro"/>
</dbReference>
<dbReference type="PANTHER" id="PTHR47957:SF3">
    <property type="entry name" value="ATP-DEPENDENT HELICASE HRQ1"/>
    <property type="match status" value="1"/>
</dbReference>
<comment type="caution">
    <text evidence="6">The sequence shown here is derived from an EMBL/GenBank/DDBJ whole genome shotgun (WGS) entry which is preliminary data.</text>
</comment>
<sequence length="1043" mass="117328">MSNASISVSPTRKGQKRRKRSPPTKSEVPDEEDLDQPKKARSTGKEKAEEQVQDDWPEYFVELYKVEWALLPDLIRFAYIPRDQLMINADAQESSSRGKKDRERSPDFSAFTISSSSAGFSHSTPHEDEHVLVLDFAAAKGSAKKPDKPAFAYQLPPAMTPQAVKKLIKKRNQRFEHAVTELLDAASDTDNPALLIQSAARDQIPINPNVVKQEHGDEDKRRQVVPDSIERDSIEVIIDEIILLDWYKNQIVDRRIFDSKEGRLGTLAVPVSNTIMQALYDSRKISSFYIHQAAAIDAIQEGKDVIVSTSTASGKSVIYQVPMLRFLEEDRSAKAIYIYPTKALAQDQRTALEQLLWACEGLRYVKVANYDGDTPMEQRAGVRDSASVIFTNFDMLHASILPHEENWRQFLKNLKLVAVDELHYYSGVFGTHVAYIMRRLRRICAAVGNRRIRFVSCSATISNPLQHMKNIFGIDNIEVITDDGAPSGRKDFLIWNPPPSDEMDPTLGRRSSLVEATILMRFLMKKGVRTILFCKYRKMCELAMKTLRQDLSAEGRHDVLKRVMAYRGGYSQQDRRKIEQEAFSGNLLGIVATNALELGVDIGVLDAVIMLGYPFGVANLRQQAGRAGRRARDSLAVLVADSLPLDQYYVQHPNELHRARGDDLLIDLESRVILEAHLQCAAFEMPLTHEDSSYFGPRLRKLCDICLSKDKEGWYHPNPKFLPYPSKHVSIRGIKEQTYSIIDVTDVGKSGGSAKMLEEIELSRAMFEAFEGAVFMHQGLTFIVQEISHDSRIAKLIRADVNWTTKPRDFTDVDAMQTHRIREIKGSMIRAHYGRVELRTAVFGYFKVRNNVILDTVDLEMPPFERSTTGFWIDLPKRTLDILRLKGINAAEAIHSAAHAFLNRFPMTADVRTECKVPVKEYLAAGSKRKRPARLIFFDSAGTDGAIAAKAFDHVSDLMHDAFETIESCTCLDGCDKCIRSAFCKEQNIVSSKIGSQIVIRGILGLPINIEAIPVGESNGVDSIVEAQPVRAVGGVEIEYYVD</sequence>
<dbReference type="InterPro" id="IPR014001">
    <property type="entry name" value="Helicase_ATP-bd"/>
</dbReference>
<keyword evidence="6" id="KW-0347">Helicase</keyword>
<dbReference type="GO" id="GO:0036297">
    <property type="term" value="P:interstrand cross-link repair"/>
    <property type="evidence" value="ECO:0007669"/>
    <property type="project" value="TreeGrafter"/>
</dbReference>
<feature type="domain" description="Helicase ATP-binding" evidence="4">
    <location>
        <begin position="296"/>
        <end position="479"/>
    </location>
</feature>
<dbReference type="PROSITE" id="PS51192">
    <property type="entry name" value="HELICASE_ATP_BIND_1"/>
    <property type="match status" value="1"/>
</dbReference>
<dbReference type="Gene3D" id="3.40.50.300">
    <property type="entry name" value="P-loop containing nucleotide triphosphate hydrolases"/>
    <property type="match status" value="2"/>
</dbReference>
<evidence type="ECO:0000259" key="5">
    <source>
        <dbReference type="PROSITE" id="PS51194"/>
    </source>
</evidence>
<dbReference type="InterPro" id="IPR018973">
    <property type="entry name" value="MZB"/>
</dbReference>
<dbReference type="GO" id="GO:0005634">
    <property type="term" value="C:nucleus"/>
    <property type="evidence" value="ECO:0007669"/>
    <property type="project" value="TreeGrafter"/>
</dbReference>
<dbReference type="CDD" id="cd17923">
    <property type="entry name" value="DEXHc_Hrq1-like"/>
    <property type="match status" value="1"/>
</dbReference>
<proteinExistence type="predicted"/>
<dbReference type="InterPro" id="IPR027417">
    <property type="entry name" value="P-loop_NTPase"/>
</dbReference>
<evidence type="ECO:0000259" key="4">
    <source>
        <dbReference type="PROSITE" id="PS51192"/>
    </source>
</evidence>
<dbReference type="SMART" id="SM00490">
    <property type="entry name" value="HELICc"/>
    <property type="match status" value="1"/>
</dbReference>
<reference evidence="6" key="1">
    <citation type="submission" date="2016-06" db="EMBL/GenBank/DDBJ databases">
        <title>Draft Genome sequence of the fungus Inonotus baumii.</title>
        <authorList>
            <person name="Zhu H."/>
            <person name="Lin W."/>
        </authorList>
    </citation>
    <scope>NUCLEOTIDE SEQUENCE</scope>
    <source>
        <strain evidence="6">821</strain>
    </source>
</reference>
<keyword evidence="7" id="KW-1185">Reference proteome</keyword>
<feature type="compositionally biased region" description="Basic and acidic residues" evidence="3">
    <location>
        <begin position="35"/>
        <end position="50"/>
    </location>
</feature>
<feature type="compositionally biased region" description="Basic residues" evidence="3">
    <location>
        <begin position="13"/>
        <end position="22"/>
    </location>
</feature>
<feature type="compositionally biased region" description="Polar residues" evidence="3">
    <location>
        <begin position="1"/>
        <end position="12"/>
    </location>
</feature>
<dbReference type="EMBL" id="LNZH02000216">
    <property type="protein sequence ID" value="OCB84158.1"/>
    <property type="molecule type" value="Genomic_DNA"/>
</dbReference>
<organism evidence="6 7">
    <name type="scientific">Sanghuangporus baumii</name>
    <name type="common">Phellinus baumii</name>
    <dbReference type="NCBI Taxonomy" id="108892"/>
    <lineage>
        <taxon>Eukaryota</taxon>
        <taxon>Fungi</taxon>
        <taxon>Dikarya</taxon>
        <taxon>Basidiomycota</taxon>
        <taxon>Agaricomycotina</taxon>
        <taxon>Agaricomycetes</taxon>
        <taxon>Hymenochaetales</taxon>
        <taxon>Hymenochaetaceae</taxon>
        <taxon>Sanghuangporus</taxon>
    </lineage>
</organism>
<protein>
    <submittedName>
        <fullName evidence="6">DEAD/H helicase</fullName>
    </submittedName>
</protein>
<dbReference type="InterPro" id="IPR011545">
    <property type="entry name" value="DEAD/DEAH_box_helicase_dom"/>
</dbReference>
<evidence type="ECO:0000256" key="1">
    <source>
        <dbReference type="ARBA" id="ARBA00022741"/>
    </source>
</evidence>
<name>A0A9Q5HQL3_SANBA</name>
<dbReference type="GO" id="GO:0005524">
    <property type="term" value="F:ATP binding"/>
    <property type="evidence" value="ECO:0007669"/>
    <property type="project" value="UniProtKB-KW"/>
</dbReference>
<dbReference type="OrthoDB" id="18781at2759"/>
<dbReference type="PROSITE" id="PS51194">
    <property type="entry name" value="HELICASE_CTER"/>
    <property type="match status" value="1"/>
</dbReference>
<gene>
    <name evidence="6" type="ORF">A7U60_g8834</name>
</gene>
<dbReference type="InterPro" id="IPR055227">
    <property type="entry name" value="HRQ1_WHD"/>
</dbReference>
<dbReference type="GO" id="GO:0006289">
    <property type="term" value="P:nucleotide-excision repair"/>
    <property type="evidence" value="ECO:0007669"/>
    <property type="project" value="TreeGrafter"/>
</dbReference>
<dbReference type="CDD" id="cd18797">
    <property type="entry name" value="SF2_C_Hrq"/>
    <property type="match status" value="1"/>
</dbReference>
<feature type="region of interest" description="Disordered" evidence="3">
    <location>
        <begin position="1"/>
        <end position="52"/>
    </location>
</feature>
<dbReference type="Pfam" id="PF00270">
    <property type="entry name" value="DEAD"/>
    <property type="match status" value="1"/>
</dbReference>
<dbReference type="SUPFAM" id="SSF52540">
    <property type="entry name" value="P-loop containing nucleoside triphosphate hydrolases"/>
    <property type="match status" value="1"/>
</dbReference>
<evidence type="ECO:0000256" key="2">
    <source>
        <dbReference type="ARBA" id="ARBA00022840"/>
    </source>
</evidence>
<keyword evidence="2" id="KW-0067">ATP-binding</keyword>
<evidence type="ECO:0000313" key="7">
    <source>
        <dbReference type="Proteomes" id="UP000757232"/>
    </source>
</evidence>
<evidence type="ECO:0000313" key="6">
    <source>
        <dbReference type="EMBL" id="OCB84158.1"/>
    </source>
</evidence>
<keyword evidence="1" id="KW-0547">Nucleotide-binding</keyword>
<dbReference type="Pfam" id="PF00271">
    <property type="entry name" value="Helicase_C"/>
    <property type="match status" value="1"/>
</dbReference>
<dbReference type="PANTHER" id="PTHR47957">
    <property type="entry name" value="ATP-DEPENDENT HELICASE HRQ1"/>
    <property type="match status" value="1"/>
</dbReference>
<dbReference type="Pfam" id="PF09369">
    <property type="entry name" value="MZB"/>
    <property type="match status" value="1"/>
</dbReference>
<dbReference type="AlphaFoldDB" id="A0A9Q5HQL3"/>
<dbReference type="Proteomes" id="UP000757232">
    <property type="component" value="Unassembled WGS sequence"/>
</dbReference>
<dbReference type="SMART" id="SM00487">
    <property type="entry name" value="DEXDc"/>
    <property type="match status" value="1"/>
</dbReference>
<dbReference type="Pfam" id="PF22982">
    <property type="entry name" value="WHD_HRQ1"/>
    <property type="match status" value="1"/>
</dbReference>
<keyword evidence="6" id="KW-0378">Hydrolase</keyword>
<dbReference type="GO" id="GO:0043138">
    <property type="term" value="F:3'-5' DNA helicase activity"/>
    <property type="evidence" value="ECO:0007669"/>
    <property type="project" value="TreeGrafter"/>
</dbReference>
<accession>A0A9Q5HQL3</accession>
<dbReference type="InterPro" id="IPR001650">
    <property type="entry name" value="Helicase_C-like"/>
</dbReference>